<feature type="non-terminal residue" evidence="7">
    <location>
        <position position="1"/>
    </location>
</feature>
<keyword evidence="2" id="KW-0479">Metal-binding</keyword>
<dbReference type="GO" id="GO:0004022">
    <property type="term" value="F:alcohol dehydrogenase (NAD+) activity"/>
    <property type="evidence" value="ECO:0007669"/>
    <property type="project" value="TreeGrafter"/>
</dbReference>
<keyword evidence="8" id="KW-1185">Reference proteome</keyword>
<protein>
    <submittedName>
        <fullName evidence="7">Uncharacterized protein</fullName>
    </submittedName>
</protein>
<dbReference type="PANTHER" id="PTHR42940">
    <property type="entry name" value="ALCOHOL DEHYDROGENASE 1-RELATED"/>
    <property type="match status" value="1"/>
</dbReference>
<dbReference type="SUPFAM" id="SSF51735">
    <property type="entry name" value="NAD(P)-binding Rossmann-fold domains"/>
    <property type="match status" value="1"/>
</dbReference>
<dbReference type="PANTHER" id="PTHR42940:SF3">
    <property type="entry name" value="ALCOHOL DEHYDROGENASE 1-RELATED"/>
    <property type="match status" value="1"/>
</dbReference>
<dbReference type="GO" id="GO:0005737">
    <property type="term" value="C:cytoplasm"/>
    <property type="evidence" value="ECO:0007669"/>
    <property type="project" value="TreeGrafter"/>
</dbReference>
<dbReference type="AlphaFoldDB" id="A0AAD7DNP2"/>
<evidence type="ECO:0000313" key="7">
    <source>
        <dbReference type="EMBL" id="KAJ7694558.1"/>
    </source>
</evidence>
<dbReference type="Gene3D" id="3.40.50.720">
    <property type="entry name" value="NAD(P)-binding Rossmann-like Domain"/>
    <property type="match status" value="1"/>
</dbReference>
<name>A0AAD7DNP2_MYCRO</name>
<proteinExistence type="predicted"/>
<evidence type="ECO:0000256" key="6">
    <source>
        <dbReference type="SAM" id="MobiDB-lite"/>
    </source>
</evidence>
<keyword evidence="3" id="KW-0862">Zinc</keyword>
<evidence type="ECO:0000256" key="3">
    <source>
        <dbReference type="ARBA" id="ARBA00022833"/>
    </source>
</evidence>
<accession>A0AAD7DNP2</accession>
<feature type="region of interest" description="Disordered" evidence="6">
    <location>
        <begin position="1"/>
        <end position="31"/>
    </location>
</feature>
<gene>
    <name evidence="7" type="ORF">B0H17DRAFT_1274792</name>
</gene>
<dbReference type="InterPro" id="IPR036291">
    <property type="entry name" value="NAD(P)-bd_dom_sf"/>
</dbReference>
<dbReference type="EMBL" id="JARKIE010000041">
    <property type="protein sequence ID" value="KAJ7694558.1"/>
    <property type="molecule type" value="Genomic_DNA"/>
</dbReference>
<reference evidence="7" key="1">
    <citation type="submission" date="2023-03" db="EMBL/GenBank/DDBJ databases">
        <title>Massive genome expansion in bonnet fungi (Mycena s.s.) driven by repeated elements and novel gene families across ecological guilds.</title>
        <authorList>
            <consortium name="Lawrence Berkeley National Laboratory"/>
            <person name="Harder C.B."/>
            <person name="Miyauchi S."/>
            <person name="Viragh M."/>
            <person name="Kuo A."/>
            <person name="Thoen E."/>
            <person name="Andreopoulos B."/>
            <person name="Lu D."/>
            <person name="Skrede I."/>
            <person name="Drula E."/>
            <person name="Henrissat B."/>
            <person name="Morin E."/>
            <person name="Kohler A."/>
            <person name="Barry K."/>
            <person name="LaButti K."/>
            <person name="Morin E."/>
            <person name="Salamov A."/>
            <person name="Lipzen A."/>
            <person name="Mereny Z."/>
            <person name="Hegedus B."/>
            <person name="Baldrian P."/>
            <person name="Stursova M."/>
            <person name="Weitz H."/>
            <person name="Taylor A."/>
            <person name="Grigoriev I.V."/>
            <person name="Nagy L.G."/>
            <person name="Martin F."/>
            <person name="Kauserud H."/>
        </authorList>
    </citation>
    <scope>NUCLEOTIDE SEQUENCE</scope>
    <source>
        <strain evidence="7">CBHHK067</strain>
    </source>
</reference>
<sequence>MIVFGTKIETDHPVKSQPTSPRASASSRSSAPKVISYADHVTPIPTGFDSNATTSTLAVRLSLLAYRTIKYSNTSTGNWIVIPGAGGGLGHLGVYLQYARVCSLRLVAIDTGTAKKALCPSVSAPRCGSTS</sequence>
<comment type="cofactor">
    <cofactor evidence="1">
        <name>Zn(2+)</name>
        <dbReference type="ChEBI" id="CHEBI:29105"/>
    </cofactor>
</comment>
<comment type="caution">
    <text evidence="7">The sequence shown here is derived from an EMBL/GenBank/DDBJ whole genome shotgun (WGS) entry which is preliminary data.</text>
</comment>
<organism evidence="7 8">
    <name type="scientific">Mycena rosella</name>
    <name type="common">Pink bonnet</name>
    <name type="synonym">Agaricus rosellus</name>
    <dbReference type="NCBI Taxonomy" id="1033263"/>
    <lineage>
        <taxon>Eukaryota</taxon>
        <taxon>Fungi</taxon>
        <taxon>Dikarya</taxon>
        <taxon>Basidiomycota</taxon>
        <taxon>Agaricomycotina</taxon>
        <taxon>Agaricomycetes</taxon>
        <taxon>Agaricomycetidae</taxon>
        <taxon>Agaricales</taxon>
        <taxon>Marasmiineae</taxon>
        <taxon>Mycenaceae</taxon>
        <taxon>Mycena</taxon>
    </lineage>
</organism>
<evidence type="ECO:0000256" key="4">
    <source>
        <dbReference type="ARBA" id="ARBA00023002"/>
    </source>
</evidence>
<evidence type="ECO:0000313" key="8">
    <source>
        <dbReference type="Proteomes" id="UP001221757"/>
    </source>
</evidence>
<dbReference type="GO" id="GO:0046872">
    <property type="term" value="F:metal ion binding"/>
    <property type="evidence" value="ECO:0007669"/>
    <property type="project" value="UniProtKB-KW"/>
</dbReference>
<feature type="compositionally biased region" description="Low complexity" evidence="6">
    <location>
        <begin position="20"/>
        <end position="31"/>
    </location>
</feature>
<keyword evidence="4" id="KW-0560">Oxidoreductase</keyword>
<evidence type="ECO:0000256" key="1">
    <source>
        <dbReference type="ARBA" id="ARBA00001947"/>
    </source>
</evidence>
<evidence type="ECO:0000256" key="5">
    <source>
        <dbReference type="ARBA" id="ARBA00023027"/>
    </source>
</evidence>
<dbReference type="Proteomes" id="UP001221757">
    <property type="component" value="Unassembled WGS sequence"/>
</dbReference>
<keyword evidence="5" id="KW-0520">NAD</keyword>
<evidence type="ECO:0000256" key="2">
    <source>
        <dbReference type="ARBA" id="ARBA00022723"/>
    </source>
</evidence>